<sequence>MSPALDQLSADGQASSPHQPTNTLAANNDTRRKGPPRRTRAQLERKRIQDRESQRNVRERTKKYIASLEEKLARLESDTCVADLVRENEELQQRVRMLEAKVQSIIDVATSQDNNSSNKNNNDAIDGPARKKRRLPSNKQPREIQSEKEQTDDDPPPEYCTTSRPNPNHGLPSHEKDITQESHRTDSAHDLANDELHHLNQSSQGCEVLIDPPSVNSGDTIEIMVDANNDFGNCFLDTSTGDFEASRDFVPAI</sequence>
<evidence type="ECO:0000313" key="3">
    <source>
        <dbReference type="Proteomes" id="UP000185904"/>
    </source>
</evidence>
<gene>
    <name evidence="2" type="ORF">AYO20_01316</name>
</gene>
<dbReference type="GO" id="GO:0003700">
    <property type="term" value="F:DNA-binding transcription factor activity"/>
    <property type="evidence" value="ECO:0007669"/>
    <property type="project" value="InterPro"/>
</dbReference>
<dbReference type="PANTHER" id="PTHR37012">
    <property type="entry name" value="B-ZIP TRANSCRIPTION FACTOR (EUROFUNG)-RELATED"/>
    <property type="match status" value="1"/>
</dbReference>
<evidence type="ECO:0008006" key="4">
    <source>
        <dbReference type="Google" id="ProtNLM"/>
    </source>
</evidence>
<dbReference type="CDD" id="cd14688">
    <property type="entry name" value="bZIP_YAP"/>
    <property type="match status" value="1"/>
</dbReference>
<dbReference type="Gene3D" id="1.20.5.170">
    <property type="match status" value="1"/>
</dbReference>
<dbReference type="EMBL" id="LVCJ01000005">
    <property type="protein sequence ID" value="OAL39446.1"/>
    <property type="molecule type" value="Genomic_DNA"/>
</dbReference>
<reference evidence="2 3" key="1">
    <citation type="submission" date="2016-03" db="EMBL/GenBank/DDBJ databases">
        <title>The draft genome sequence of Fonsecaea nubica causative agent of cutaneous subcutaneous infection in human host.</title>
        <authorList>
            <person name="Costa F."/>
            <person name="Sybren D.H."/>
            <person name="Raittz R.T."/>
            <person name="Weiss V.A."/>
            <person name="Leao A.C."/>
            <person name="Gomes R."/>
            <person name="De Souza E.M."/>
            <person name="Pedrosa F.O."/>
            <person name="Steffens M.B."/>
            <person name="Bombassaro A."/>
            <person name="Tadra-Sfeir M.Z."/>
            <person name="Moreno L.F."/>
            <person name="Najafzadeh M.J."/>
            <person name="Felipe M.S."/>
            <person name="Teixeira M."/>
            <person name="Sun J."/>
            <person name="Xi L."/>
            <person name="Castro M.A."/>
            <person name="Vicente V.A."/>
        </authorList>
    </citation>
    <scope>NUCLEOTIDE SEQUENCE [LARGE SCALE GENOMIC DNA]</scope>
    <source>
        <strain evidence="2 3">CBS 269.64</strain>
    </source>
</reference>
<feature type="compositionally biased region" description="Basic and acidic residues" evidence="1">
    <location>
        <begin position="172"/>
        <end position="185"/>
    </location>
</feature>
<evidence type="ECO:0000313" key="2">
    <source>
        <dbReference type="EMBL" id="OAL39446.1"/>
    </source>
</evidence>
<proteinExistence type="predicted"/>
<name>A0A178DCF2_9EURO</name>
<evidence type="ECO:0000256" key="1">
    <source>
        <dbReference type="SAM" id="MobiDB-lite"/>
    </source>
</evidence>
<comment type="caution">
    <text evidence="2">The sequence shown here is derived from an EMBL/GenBank/DDBJ whole genome shotgun (WGS) entry which is preliminary data.</text>
</comment>
<dbReference type="OrthoDB" id="3535998at2759"/>
<organism evidence="2 3">
    <name type="scientific">Fonsecaea nubica</name>
    <dbReference type="NCBI Taxonomy" id="856822"/>
    <lineage>
        <taxon>Eukaryota</taxon>
        <taxon>Fungi</taxon>
        <taxon>Dikarya</taxon>
        <taxon>Ascomycota</taxon>
        <taxon>Pezizomycotina</taxon>
        <taxon>Eurotiomycetes</taxon>
        <taxon>Chaetothyriomycetidae</taxon>
        <taxon>Chaetothyriales</taxon>
        <taxon>Herpotrichiellaceae</taxon>
        <taxon>Fonsecaea</taxon>
    </lineage>
</organism>
<dbReference type="GeneID" id="34584740"/>
<feature type="compositionally biased region" description="Polar residues" evidence="1">
    <location>
        <begin position="10"/>
        <end position="28"/>
    </location>
</feature>
<keyword evidence="3" id="KW-1185">Reference proteome</keyword>
<feature type="region of interest" description="Disordered" evidence="1">
    <location>
        <begin position="109"/>
        <end position="185"/>
    </location>
</feature>
<protein>
    <recommendedName>
        <fullName evidence="4">BZIP domain-containing protein</fullName>
    </recommendedName>
</protein>
<feature type="compositionally biased region" description="Basic and acidic residues" evidence="1">
    <location>
        <begin position="41"/>
        <end position="59"/>
    </location>
</feature>
<dbReference type="InterPro" id="IPR046347">
    <property type="entry name" value="bZIP_sf"/>
</dbReference>
<feature type="compositionally biased region" description="Basic and acidic residues" evidence="1">
    <location>
        <begin position="140"/>
        <end position="149"/>
    </location>
</feature>
<dbReference type="SUPFAM" id="SSF57959">
    <property type="entry name" value="Leucine zipper domain"/>
    <property type="match status" value="1"/>
</dbReference>
<feature type="region of interest" description="Disordered" evidence="1">
    <location>
        <begin position="1"/>
        <end position="59"/>
    </location>
</feature>
<accession>A0A178DCF2</accession>
<dbReference type="Proteomes" id="UP000185904">
    <property type="component" value="Unassembled WGS sequence"/>
</dbReference>
<dbReference type="RefSeq" id="XP_022504458.1">
    <property type="nucleotide sequence ID" value="XM_022639622.1"/>
</dbReference>
<dbReference type="PANTHER" id="PTHR37012:SF2">
    <property type="entry name" value="BZIP DOMAIN-CONTAINING PROTEIN-RELATED"/>
    <property type="match status" value="1"/>
</dbReference>
<dbReference type="AlphaFoldDB" id="A0A178DCF2"/>